<sequence length="335" mass="38455">MDWHPENHTMSVPISFAADLWIRRAFGVAGYAFLVWDYILTFADEVQYIWMAPWTLSKALFLVNRYGNLATQTFFRIEETGLLSHGSQKWCHGFNVYATIYLFVATESIHILVLLRAWAIWGCTPRVAAWLISIYAIYSLLVLAMTVYGTSRSTFQTFQYLEDIGVCVAYMPPYLWILFFPNFALDTSAFAIIMRSLQKHSRACRRLYPSQLLHRLFKDAITFFLVNTFNNVFVILVMWTLYATSPKNMIALSFSTPLLSVAGQRLVLNLRGLRTQTYSRGQLSREVDRQIMAIQEGDANHWLAPTVPWRDDDGDDAAEERGAEPMENGIPLAVR</sequence>
<name>A0ACB8B5V9_9AGAM</name>
<organism evidence="1 2">
    <name type="scientific">Leucogyrophana mollusca</name>
    <dbReference type="NCBI Taxonomy" id="85980"/>
    <lineage>
        <taxon>Eukaryota</taxon>
        <taxon>Fungi</taxon>
        <taxon>Dikarya</taxon>
        <taxon>Basidiomycota</taxon>
        <taxon>Agaricomycotina</taxon>
        <taxon>Agaricomycetes</taxon>
        <taxon>Agaricomycetidae</taxon>
        <taxon>Boletales</taxon>
        <taxon>Boletales incertae sedis</taxon>
        <taxon>Leucogyrophana</taxon>
    </lineage>
</organism>
<dbReference type="EMBL" id="MU266552">
    <property type="protein sequence ID" value="KAH7920900.1"/>
    <property type="molecule type" value="Genomic_DNA"/>
</dbReference>
<comment type="caution">
    <text evidence="1">The sequence shown here is derived from an EMBL/GenBank/DDBJ whole genome shotgun (WGS) entry which is preliminary data.</text>
</comment>
<keyword evidence="2" id="KW-1185">Reference proteome</keyword>
<accession>A0ACB8B5V9</accession>
<protein>
    <submittedName>
        <fullName evidence="1">Uncharacterized protein</fullName>
    </submittedName>
</protein>
<proteinExistence type="predicted"/>
<dbReference type="Proteomes" id="UP000790709">
    <property type="component" value="Unassembled WGS sequence"/>
</dbReference>
<evidence type="ECO:0000313" key="2">
    <source>
        <dbReference type="Proteomes" id="UP000790709"/>
    </source>
</evidence>
<evidence type="ECO:0000313" key="1">
    <source>
        <dbReference type="EMBL" id="KAH7920900.1"/>
    </source>
</evidence>
<reference evidence="1" key="1">
    <citation type="journal article" date="2021" name="New Phytol.">
        <title>Evolutionary innovations through gain and loss of genes in the ectomycorrhizal Boletales.</title>
        <authorList>
            <person name="Wu G."/>
            <person name="Miyauchi S."/>
            <person name="Morin E."/>
            <person name="Kuo A."/>
            <person name="Drula E."/>
            <person name="Varga T."/>
            <person name="Kohler A."/>
            <person name="Feng B."/>
            <person name="Cao Y."/>
            <person name="Lipzen A."/>
            <person name="Daum C."/>
            <person name="Hundley H."/>
            <person name="Pangilinan J."/>
            <person name="Johnson J."/>
            <person name="Barry K."/>
            <person name="LaButti K."/>
            <person name="Ng V."/>
            <person name="Ahrendt S."/>
            <person name="Min B."/>
            <person name="Choi I.G."/>
            <person name="Park H."/>
            <person name="Plett J.M."/>
            <person name="Magnuson J."/>
            <person name="Spatafora J.W."/>
            <person name="Nagy L.G."/>
            <person name="Henrissat B."/>
            <person name="Grigoriev I.V."/>
            <person name="Yang Z.L."/>
            <person name="Xu J."/>
            <person name="Martin F.M."/>
        </authorList>
    </citation>
    <scope>NUCLEOTIDE SEQUENCE</scope>
    <source>
        <strain evidence="1">KUC20120723A-06</strain>
    </source>
</reference>
<gene>
    <name evidence="1" type="ORF">BV22DRAFT_768771</name>
</gene>